<evidence type="ECO:0000259" key="18">
    <source>
        <dbReference type="PROSITE" id="PS51192"/>
    </source>
</evidence>
<dbReference type="InterPro" id="IPR024759">
    <property type="entry name" value="UvrB_YAD/RRR_dom"/>
</dbReference>
<feature type="binding site" evidence="13">
    <location>
        <begin position="69"/>
        <end position="76"/>
    </location>
    <ligand>
        <name>ATP</name>
        <dbReference type="ChEBI" id="CHEBI:30616"/>
    </ligand>
</feature>
<feature type="region of interest" description="Disordered" evidence="16">
    <location>
        <begin position="633"/>
        <end position="687"/>
    </location>
</feature>
<evidence type="ECO:0000256" key="4">
    <source>
        <dbReference type="ARBA" id="ARBA00022741"/>
    </source>
</evidence>
<dbReference type="PANTHER" id="PTHR24029">
    <property type="entry name" value="UVRABC SYSTEM PROTEIN B"/>
    <property type="match status" value="1"/>
</dbReference>
<dbReference type="InterPro" id="IPR004807">
    <property type="entry name" value="UvrB"/>
</dbReference>
<keyword evidence="6 13" id="KW-0228">DNA excision</keyword>
<evidence type="ECO:0000259" key="19">
    <source>
        <dbReference type="PROSITE" id="PS51194"/>
    </source>
</evidence>
<dbReference type="InterPro" id="IPR041471">
    <property type="entry name" value="UvrB_inter"/>
</dbReference>
<evidence type="ECO:0000256" key="9">
    <source>
        <dbReference type="ARBA" id="ARBA00023204"/>
    </source>
</evidence>
<dbReference type="Pfam" id="PF00271">
    <property type="entry name" value="Helicase_C"/>
    <property type="match status" value="1"/>
</dbReference>
<evidence type="ECO:0000256" key="3">
    <source>
        <dbReference type="ARBA" id="ARBA00022490"/>
    </source>
</evidence>
<keyword evidence="8 13" id="KW-0267">Excision nuclease</keyword>
<dbReference type="FunFam" id="3.40.50.300:FF:000477">
    <property type="entry name" value="UvrABC system protein B"/>
    <property type="match status" value="1"/>
</dbReference>
<organism evidence="20 21">
    <name type="scientific">Corynebacterium kroppenstedtii (strain DSM 44385 / JCM 11950 / CIP 105744 / CCUG 35717)</name>
    <dbReference type="NCBI Taxonomy" id="645127"/>
    <lineage>
        <taxon>Bacteria</taxon>
        <taxon>Bacillati</taxon>
        <taxon>Actinomycetota</taxon>
        <taxon>Actinomycetes</taxon>
        <taxon>Mycobacteriales</taxon>
        <taxon>Corynebacteriaceae</taxon>
        <taxon>Corynebacterium</taxon>
    </lineage>
</organism>
<dbReference type="InterPro" id="IPR006935">
    <property type="entry name" value="Helicase/UvrB_N"/>
</dbReference>
<dbReference type="SMART" id="SM00487">
    <property type="entry name" value="DEXDc"/>
    <property type="match status" value="1"/>
</dbReference>
<evidence type="ECO:0000256" key="8">
    <source>
        <dbReference type="ARBA" id="ARBA00022881"/>
    </source>
</evidence>
<dbReference type="Pfam" id="PF12344">
    <property type="entry name" value="UvrB"/>
    <property type="match status" value="1"/>
</dbReference>
<reference evidence="20 21" key="1">
    <citation type="journal article" date="2008" name="J. Biotechnol.">
        <title>Ultrafast pyrosequencing of Corynebacterium kroppenstedtii DSM44385 revealed insights into the physiology of a lipophilic corynebacterium that lacks mycolic acids.</title>
        <authorList>
            <person name="Tauch A."/>
            <person name="Schneider J."/>
            <person name="Szczepanowski R."/>
            <person name="Tilker A."/>
            <person name="Viehoever P."/>
            <person name="Gartemann K.-H."/>
            <person name="Arnold W."/>
            <person name="Blom J."/>
            <person name="Brinkrolf K."/>
            <person name="Brune I."/>
            <person name="Goetker S."/>
            <person name="Weisshaar B."/>
            <person name="Goesmann A."/>
            <person name="Droege M."/>
            <person name="Puehler A."/>
        </authorList>
    </citation>
    <scope>NUCLEOTIDE SEQUENCE [LARGE SCALE GENOMIC DNA]</scope>
    <source>
        <strain evidence="21">DSM 44385 / JCM 11950 / CIP 105744 / CCUG 35717</strain>
    </source>
</reference>
<keyword evidence="21" id="KW-1185">Reference proteome</keyword>
<keyword evidence="5 13" id="KW-0227">DNA damage</keyword>
<feature type="short sequence motif" description="Beta-hairpin" evidence="13">
    <location>
        <begin position="122"/>
        <end position="145"/>
    </location>
</feature>
<gene>
    <name evidence="13" type="primary">uvrB</name>
    <name evidence="20" type="ordered locus">ckrop_0822</name>
</gene>
<dbReference type="PROSITE" id="PS51192">
    <property type="entry name" value="HELICASE_ATP_BIND_1"/>
    <property type="match status" value="1"/>
</dbReference>
<dbReference type="InterPro" id="IPR036876">
    <property type="entry name" value="UVR_dom_sf"/>
</dbReference>
<dbReference type="InterPro" id="IPR001650">
    <property type="entry name" value="Helicase_C-like"/>
</dbReference>
<dbReference type="NCBIfam" id="NF003673">
    <property type="entry name" value="PRK05298.1"/>
    <property type="match status" value="1"/>
</dbReference>
<dbReference type="Proteomes" id="UP000001473">
    <property type="component" value="Chromosome"/>
</dbReference>
<dbReference type="GO" id="GO:0009380">
    <property type="term" value="C:excinuclease repair complex"/>
    <property type="evidence" value="ECO:0007669"/>
    <property type="project" value="InterPro"/>
</dbReference>
<evidence type="ECO:0000256" key="14">
    <source>
        <dbReference type="RuleBase" id="RU003587"/>
    </source>
</evidence>
<dbReference type="GO" id="GO:0003677">
    <property type="term" value="F:DNA binding"/>
    <property type="evidence" value="ECO:0007669"/>
    <property type="project" value="UniProtKB-UniRule"/>
</dbReference>
<dbReference type="SUPFAM" id="SSF46600">
    <property type="entry name" value="C-terminal UvrC-binding domain of UvrB"/>
    <property type="match status" value="1"/>
</dbReference>
<comment type="similarity">
    <text evidence="2 13 14">Belongs to the UvrB family.</text>
</comment>
<dbReference type="InterPro" id="IPR014001">
    <property type="entry name" value="Helicase_ATP-bd"/>
</dbReference>
<dbReference type="CDD" id="cd17916">
    <property type="entry name" value="DEXHc_UvrB"/>
    <property type="match status" value="1"/>
</dbReference>
<comment type="function">
    <text evidence="13">The UvrABC repair system catalyzes the recognition and processing of DNA lesions. A damage recognition complex composed of 2 UvrA and 2 UvrB subunits scans DNA for abnormalities. Upon binding of the UvrA(2)B(2) complex to a putative damaged site, the DNA wraps around one UvrB monomer. DNA wrap is dependent on ATP binding by UvrB and probably causes local melting of the DNA helix, facilitating insertion of UvrB beta-hairpin between the DNA strands. Then UvrB probes one DNA strand for the presence of a lesion. If a lesion is found the UvrA subunits dissociate and the UvrB-DNA preincision complex is formed. This complex is subsequently bound by UvrC and the second UvrB is released. If no lesion is found, the DNA wraps around the other UvrB subunit that will check the other stand for damage.</text>
</comment>
<feature type="coiled-coil region" evidence="15">
    <location>
        <begin position="286"/>
        <end position="313"/>
    </location>
</feature>
<evidence type="ECO:0000313" key="21">
    <source>
        <dbReference type="Proteomes" id="UP000001473"/>
    </source>
</evidence>
<dbReference type="CDD" id="cd18790">
    <property type="entry name" value="SF2_C_UvrB"/>
    <property type="match status" value="1"/>
</dbReference>
<protein>
    <recommendedName>
        <fullName evidence="12 13">UvrABC system protein B</fullName>
        <shortName evidence="13">Protein UvrB</shortName>
    </recommendedName>
    <alternativeName>
        <fullName evidence="13">Excinuclease ABC subunit B</fullName>
    </alternativeName>
</protein>
<feature type="compositionally biased region" description="Gly residues" evidence="16">
    <location>
        <begin position="641"/>
        <end position="651"/>
    </location>
</feature>
<dbReference type="Gene3D" id="3.40.50.300">
    <property type="entry name" value="P-loop containing nucleotide triphosphate hydrolases"/>
    <property type="match status" value="3"/>
</dbReference>
<dbReference type="PROSITE" id="PS50151">
    <property type="entry name" value="UVR"/>
    <property type="match status" value="1"/>
</dbReference>
<feature type="compositionally biased region" description="Low complexity" evidence="16">
    <location>
        <begin position="652"/>
        <end position="675"/>
    </location>
</feature>
<dbReference type="NCBIfam" id="TIGR00631">
    <property type="entry name" value="uvrb"/>
    <property type="match status" value="1"/>
</dbReference>
<evidence type="ECO:0000256" key="15">
    <source>
        <dbReference type="SAM" id="Coils"/>
    </source>
</evidence>
<evidence type="ECO:0000256" key="7">
    <source>
        <dbReference type="ARBA" id="ARBA00022840"/>
    </source>
</evidence>
<keyword evidence="3 13" id="KW-0963">Cytoplasm</keyword>
<feature type="domain" description="Helicase C-terminal" evidence="19">
    <location>
        <begin position="460"/>
        <end position="626"/>
    </location>
</feature>
<evidence type="ECO:0000256" key="6">
    <source>
        <dbReference type="ARBA" id="ARBA00022769"/>
    </source>
</evidence>
<keyword evidence="7 13" id="KW-0067">ATP-binding</keyword>
<dbReference type="GO" id="GO:0009381">
    <property type="term" value="F:excinuclease ABC activity"/>
    <property type="evidence" value="ECO:0007669"/>
    <property type="project" value="UniProtKB-UniRule"/>
</dbReference>
<keyword evidence="9 13" id="KW-0234">DNA repair</keyword>
<dbReference type="Pfam" id="PF17757">
    <property type="entry name" value="UvrB_inter"/>
    <property type="match status" value="1"/>
</dbReference>
<comment type="subcellular location">
    <subcellularLocation>
        <location evidence="1 13 14">Cytoplasm</location>
    </subcellularLocation>
</comment>
<dbReference type="SMART" id="SM00490">
    <property type="entry name" value="HELICc"/>
    <property type="match status" value="1"/>
</dbReference>
<feature type="domain" description="Helicase ATP-binding" evidence="18">
    <location>
        <begin position="56"/>
        <end position="209"/>
    </location>
</feature>
<dbReference type="EMBL" id="CP001620">
    <property type="protein sequence ID" value="ACR17576.1"/>
    <property type="molecule type" value="Genomic_DNA"/>
</dbReference>
<dbReference type="GO" id="GO:0009432">
    <property type="term" value="P:SOS response"/>
    <property type="evidence" value="ECO:0007669"/>
    <property type="project" value="UniProtKB-UniRule"/>
</dbReference>
<accession>C4LIC1</accession>
<evidence type="ECO:0000256" key="5">
    <source>
        <dbReference type="ARBA" id="ARBA00022763"/>
    </source>
</evidence>
<dbReference type="Gene3D" id="4.10.860.10">
    <property type="entry name" value="UVR domain"/>
    <property type="match status" value="1"/>
</dbReference>
<comment type="subunit">
    <text evidence="11 13 14">Forms a heterotetramer with UvrA during the search for lesions. Interacts with UvrC in an incision complex.</text>
</comment>
<evidence type="ECO:0000256" key="13">
    <source>
        <dbReference type="HAMAP-Rule" id="MF_00204"/>
    </source>
</evidence>
<dbReference type="HAMAP" id="MF_00204">
    <property type="entry name" value="UvrB"/>
    <property type="match status" value="1"/>
</dbReference>
<comment type="domain">
    <text evidence="13">The beta-hairpin motif is involved in DNA binding.</text>
</comment>
<evidence type="ECO:0000313" key="20">
    <source>
        <dbReference type="EMBL" id="ACR17576.1"/>
    </source>
</evidence>
<dbReference type="STRING" id="645127.ckrop_0822"/>
<name>C4LIC1_CORK4</name>
<evidence type="ECO:0000256" key="1">
    <source>
        <dbReference type="ARBA" id="ARBA00004496"/>
    </source>
</evidence>
<sequence>MRVTLAVMAFAAEHPILSQSEFRPVGDIERTSKPFEVVSDYEPAGDQPQAIKEIDERLRRGERDVVLMGATGTGKSATAAWLIEKQQRPTLVMAPNKTLAAQLANELRQLLPNNAVEYFVSYYDYYQPEAYIAQTDTYIEKDSSINEDVERLRHSATSNLLSRRDVVVVSSVSCIYGLGTPQSYLDRSIPLRVGEEVDRDQFLRLLVDVQYTRNDVAFTRGTFRVKGDVVDIIPAYEEVGVRVEFFGDEIDSLHTIHPLTGEVIDTHDQLRIFPATHYVAGPERMAKAEEAIKAELKDRLADLENRGKLVEAQRLRMRTEFDLEMIEQVGFCSGIENYSRHIDGREAGSAPATLIDYFPEDFLTIIDESHVTVPQIGGMFEGDASRKRNLIDFGFRLPSAIDNRPLTWDEFDARKGQCVYMSATPGDYELEAAGGEYVEQVIRPTGLVDPKIVVKPTKGQIDDLMEEIRQRTDKNERVLVTTLTKKMAEDLTDYLADAGIRVRYLHSDIDTLQRVELLRDLRLGKYDVLVGINLLREGLDLPEVSLVSILDADKEGFLRSTRSLIQTIGRAARNVSGEVHMYADTVTDSMAQAIDETERRREKQIAFNKEHNIDPQPLRKKIADILDQVYDNESEADEHGPGGTTTAGGGAQTSANGNGQKVQSTSSLTSDAALAGDQEPDYTEMTRDDLVRLRDDLTRQMGDAARDLKFELAARLRDELVGVKKELKEITEAGVE</sequence>
<dbReference type="PROSITE" id="PS51194">
    <property type="entry name" value="HELICASE_CTER"/>
    <property type="match status" value="1"/>
</dbReference>
<evidence type="ECO:0000256" key="11">
    <source>
        <dbReference type="ARBA" id="ARBA00026033"/>
    </source>
</evidence>
<dbReference type="PANTHER" id="PTHR24029:SF0">
    <property type="entry name" value="UVRABC SYSTEM PROTEIN B"/>
    <property type="match status" value="1"/>
</dbReference>
<dbReference type="GO" id="GO:0005737">
    <property type="term" value="C:cytoplasm"/>
    <property type="evidence" value="ECO:0007669"/>
    <property type="project" value="UniProtKB-SubCell"/>
</dbReference>
<dbReference type="Pfam" id="PF04851">
    <property type="entry name" value="ResIII"/>
    <property type="match status" value="1"/>
</dbReference>
<dbReference type="GO" id="GO:0016887">
    <property type="term" value="F:ATP hydrolysis activity"/>
    <property type="evidence" value="ECO:0007669"/>
    <property type="project" value="InterPro"/>
</dbReference>
<dbReference type="GO" id="GO:0006289">
    <property type="term" value="P:nucleotide-excision repair"/>
    <property type="evidence" value="ECO:0007669"/>
    <property type="project" value="UniProtKB-UniRule"/>
</dbReference>
<dbReference type="GO" id="GO:0005524">
    <property type="term" value="F:ATP binding"/>
    <property type="evidence" value="ECO:0007669"/>
    <property type="project" value="UniProtKB-UniRule"/>
</dbReference>
<keyword evidence="10 13" id="KW-0742">SOS response</keyword>
<dbReference type="KEGG" id="ckp:ckrop_0822"/>
<dbReference type="AlphaFoldDB" id="C4LIC1"/>
<evidence type="ECO:0000256" key="16">
    <source>
        <dbReference type="SAM" id="MobiDB-lite"/>
    </source>
</evidence>
<dbReference type="InterPro" id="IPR001943">
    <property type="entry name" value="UVR_dom"/>
</dbReference>
<dbReference type="Pfam" id="PF02151">
    <property type="entry name" value="UVR"/>
    <property type="match status" value="1"/>
</dbReference>
<keyword evidence="4 13" id="KW-0547">Nucleotide-binding</keyword>
<keyword evidence="15" id="KW-0175">Coiled coil</keyword>
<dbReference type="SUPFAM" id="SSF52540">
    <property type="entry name" value="P-loop containing nucleoside triphosphate hydrolases"/>
    <property type="match status" value="2"/>
</dbReference>
<feature type="domain" description="UVR" evidence="17">
    <location>
        <begin position="691"/>
        <end position="726"/>
    </location>
</feature>
<dbReference type="eggNOG" id="COG0556">
    <property type="taxonomic scope" value="Bacteria"/>
</dbReference>
<evidence type="ECO:0000256" key="2">
    <source>
        <dbReference type="ARBA" id="ARBA00008533"/>
    </source>
</evidence>
<evidence type="ECO:0000256" key="12">
    <source>
        <dbReference type="ARBA" id="ARBA00029504"/>
    </source>
</evidence>
<evidence type="ECO:0000259" key="17">
    <source>
        <dbReference type="PROSITE" id="PS50151"/>
    </source>
</evidence>
<dbReference type="HOGENOM" id="CLU_009621_2_1_11"/>
<dbReference type="InterPro" id="IPR027417">
    <property type="entry name" value="P-loop_NTPase"/>
</dbReference>
<evidence type="ECO:0000256" key="10">
    <source>
        <dbReference type="ARBA" id="ARBA00023236"/>
    </source>
</evidence>
<proteinExistence type="inferred from homology"/>